<dbReference type="PANTHER" id="PTHR39323:SF1">
    <property type="entry name" value="BLR1149 PROTEIN"/>
    <property type="match status" value="1"/>
</dbReference>
<dbReference type="NCBIfam" id="TIGR04123">
    <property type="entry name" value="P_estr_lig_assc"/>
    <property type="match status" value="1"/>
</dbReference>
<evidence type="ECO:0000259" key="1">
    <source>
        <dbReference type="Pfam" id="PF00149"/>
    </source>
</evidence>
<dbReference type="InterPro" id="IPR029052">
    <property type="entry name" value="Metallo-depent_PP-like"/>
</dbReference>
<reference evidence="2 3" key="1">
    <citation type="submission" date="2015-12" db="EMBL/GenBank/DDBJ databases">
        <title>Genome sequence of the marine Rhodobacteraceae strain O3.65, Candidatus Tritonibacter horizontis.</title>
        <authorList>
            <person name="Poehlein A."/>
            <person name="Giebel H.A."/>
            <person name="Voget S."/>
            <person name="Brinkhoff T."/>
        </authorList>
    </citation>
    <scope>NUCLEOTIDE SEQUENCE [LARGE SCALE GENOMIC DNA]</scope>
    <source>
        <strain evidence="2 3">O3.65</strain>
    </source>
</reference>
<dbReference type="Proteomes" id="UP000068382">
    <property type="component" value="Unassembled WGS sequence"/>
</dbReference>
<comment type="caution">
    <text evidence="2">The sequence shown here is derived from an EMBL/GenBank/DDBJ whole genome shotgun (WGS) entry which is preliminary data.</text>
</comment>
<dbReference type="EMBL" id="LPUY01000075">
    <property type="protein sequence ID" value="KUP92366.1"/>
    <property type="molecule type" value="Genomic_DNA"/>
</dbReference>
<dbReference type="PATRIC" id="fig|1768241.3.peg.2793"/>
<dbReference type="InterPro" id="IPR004843">
    <property type="entry name" value="Calcineurin-like_PHP"/>
</dbReference>
<proteinExistence type="predicted"/>
<name>A0A132BVY6_9RHOB</name>
<organism evidence="2 3">
    <name type="scientific">Tritonibacter horizontis</name>
    <dbReference type="NCBI Taxonomy" id="1768241"/>
    <lineage>
        <taxon>Bacteria</taxon>
        <taxon>Pseudomonadati</taxon>
        <taxon>Pseudomonadota</taxon>
        <taxon>Alphaproteobacteria</taxon>
        <taxon>Rhodobacterales</taxon>
        <taxon>Paracoccaceae</taxon>
        <taxon>Tritonibacter</taxon>
    </lineage>
</organism>
<dbReference type="GO" id="GO:0016787">
    <property type="term" value="F:hydrolase activity"/>
    <property type="evidence" value="ECO:0007669"/>
    <property type="project" value="InterPro"/>
</dbReference>
<dbReference type="AlphaFoldDB" id="A0A132BVY6"/>
<dbReference type="RefSeq" id="WP_068244508.1">
    <property type="nucleotide sequence ID" value="NZ_LPUY01000075.1"/>
</dbReference>
<keyword evidence="3" id="KW-1185">Reference proteome</keyword>
<dbReference type="Pfam" id="PF00149">
    <property type="entry name" value="Metallophos"/>
    <property type="match status" value="1"/>
</dbReference>
<feature type="domain" description="Calcineurin-like phosphoesterase" evidence="1">
    <location>
        <begin position="41"/>
        <end position="128"/>
    </location>
</feature>
<protein>
    <recommendedName>
        <fullName evidence="1">Calcineurin-like phosphoesterase domain-containing protein</fullName>
    </recommendedName>
</protein>
<dbReference type="PIRSF" id="PIRSF000887">
    <property type="entry name" value="Pesterase_MJ0037"/>
    <property type="match status" value="1"/>
</dbReference>
<evidence type="ECO:0000313" key="2">
    <source>
        <dbReference type="EMBL" id="KUP92366.1"/>
    </source>
</evidence>
<evidence type="ECO:0000313" key="3">
    <source>
        <dbReference type="Proteomes" id="UP000068382"/>
    </source>
</evidence>
<dbReference type="InterPro" id="IPR026336">
    <property type="entry name" value="PdeM-like"/>
</dbReference>
<dbReference type="PANTHER" id="PTHR39323">
    <property type="entry name" value="BLR1149 PROTEIN"/>
    <property type="match status" value="1"/>
</dbReference>
<sequence length="228" mass="24805">MSPARPHDRQDAPAGFDVLFCGERLSLLGARALWWAAQSTLVVSDLHLGKSERVARCTGVSLPPYETRDTLDRLETLIAAQRPARIVCLGDSFDDDHAARNLPLSDLDRLRGMMVGRHWVWVEGNHDPSPPNLGGIALAEFALGPLTLRHIADPAATGEISGHYHPKASLRGQFRPAFLLDRTRLILPAFGTYTGGLRSTDKALTGLLQSDALAVLTGPRPLPCPMPR</sequence>
<dbReference type="OrthoDB" id="9795838at2"/>
<gene>
    <name evidence="2" type="ORF">TRIHO_26700</name>
</gene>
<dbReference type="InterPro" id="IPR024173">
    <property type="entry name" value="Pesterase_MJ0037-like"/>
</dbReference>
<accession>A0A132BVY6</accession>
<dbReference type="SUPFAM" id="SSF56300">
    <property type="entry name" value="Metallo-dependent phosphatases"/>
    <property type="match status" value="1"/>
</dbReference>
<dbReference type="Gene3D" id="3.60.21.10">
    <property type="match status" value="1"/>
</dbReference>